<dbReference type="GO" id="GO:0007059">
    <property type="term" value="P:chromosome segregation"/>
    <property type="evidence" value="ECO:0007669"/>
    <property type="project" value="UniProtKB-KW"/>
</dbReference>
<keyword evidence="1" id="KW-0159">Chromosome partition</keyword>
<gene>
    <name evidence="3" type="ORF">ADN00_08535</name>
</gene>
<dbReference type="OrthoDB" id="9811016at2"/>
<dbReference type="Pfam" id="PF02616">
    <property type="entry name" value="SMC_ScpA"/>
    <property type="match status" value="1"/>
</dbReference>
<evidence type="ECO:0000313" key="3">
    <source>
        <dbReference type="EMBL" id="KPL77905.1"/>
    </source>
</evidence>
<reference evidence="3 4" key="1">
    <citation type="submission" date="2015-07" db="EMBL/GenBank/DDBJ databases">
        <title>Genome sequence of Ornatilinea apprima DSM 23815.</title>
        <authorList>
            <person name="Hemp J."/>
            <person name="Ward L.M."/>
            <person name="Pace L.A."/>
            <person name="Fischer W.W."/>
        </authorList>
    </citation>
    <scope>NUCLEOTIDE SEQUENCE [LARGE SCALE GENOMIC DNA]</scope>
    <source>
        <strain evidence="3 4">P3M-1</strain>
    </source>
</reference>
<name>A0A0P6X4A0_9CHLR</name>
<dbReference type="InterPro" id="IPR003768">
    <property type="entry name" value="ScpA"/>
</dbReference>
<sequence length="261" mass="29412">MSFQVAAHQTERYQVATSVYTGPLDLLLELIENAQLDITTLALAQVTDQYLAFMKEIRDRDAAEVSAFLVIAARLVQIKSAALLPRPPAVDASADELEDGEALAQQLILYRRFKQISIWLLSRENASLRTHLRVAPVSVKIEPRLDLTGVTLRDVVLAARDTLSGSPDLPELSRVVNMPRITIRDKIHTIIETIKHTTRTTFQHLLIRRNRVEVVVTFLALLELIKRHVVEAEQQELFGEIEFSPVGTLDENEIGDLEFSE</sequence>
<dbReference type="Proteomes" id="UP000050417">
    <property type="component" value="Unassembled WGS sequence"/>
</dbReference>
<organism evidence="3 4">
    <name type="scientific">Ornatilinea apprima</name>
    <dbReference type="NCBI Taxonomy" id="1134406"/>
    <lineage>
        <taxon>Bacteria</taxon>
        <taxon>Bacillati</taxon>
        <taxon>Chloroflexota</taxon>
        <taxon>Anaerolineae</taxon>
        <taxon>Anaerolineales</taxon>
        <taxon>Anaerolineaceae</taxon>
        <taxon>Ornatilinea</taxon>
    </lineage>
</organism>
<dbReference type="PATRIC" id="fig|1134406.4.peg.711"/>
<evidence type="ECO:0000256" key="2">
    <source>
        <dbReference type="ARBA" id="ARBA00044777"/>
    </source>
</evidence>
<dbReference type="PANTHER" id="PTHR33969:SF2">
    <property type="entry name" value="SEGREGATION AND CONDENSATION PROTEIN A"/>
    <property type="match status" value="1"/>
</dbReference>
<dbReference type="InterPro" id="IPR023093">
    <property type="entry name" value="ScpA-like_C"/>
</dbReference>
<dbReference type="Gene3D" id="1.10.10.580">
    <property type="entry name" value="Structural maintenance of chromosome 1. Chain E"/>
    <property type="match status" value="1"/>
</dbReference>
<dbReference type="PANTHER" id="PTHR33969">
    <property type="entry name" value="SEGREGATION AND CONDENSATION PROTEIN A"/>
    <property type="match status" value="1"/>
</dbReference>
<dbReference type="STRING" id="1134406.ADN00_08535"/>
<dbReference type="AlphaFoldDB" id="A0A0P6X4A0"/>
<accession>A0A0P6X4A0</accession>
<protein>
    <recommendedName>
        <fullName evidence="2">Segregation and condensation protein A</fullName>
    </recommendedName>
</protein>
<evidence type="ECO:0000256" key="1">
    <source>
        <dbReference type="ARBA" id="ARBA00022829"/>
    </source>
</evidence>
<evidence type="ECO:0000313" key="4">
    <source>
        <dbReference type="Proteomes" id="UP000050417"/>
    </source>
</evidence>
<dbReference type="EMBL" id="LGCL01000021">
    <property type="protein sequence ID" value="KPL77905.1"/>
    <property type="molecule type" value="Genomic_DNA"/>
</dbReference>
<keyword evidence="4" id="KW-1185">Reference proteome</keyword>
<dbReference type="Gene3D" id="6.10.250.2410">
    <property type="match status" value="1"/>
</dbReference>
<proteinExistence type="predicted"/>
<dbReference type="RefSeq" id="WP_075062563.1">
    <property type="nucleotide sequence ID" value="NZ_LGCL01000021.1"/>
</dbReference>
<comment type="caution">
    <text evidence="3">The sequence shown here is derived from an EMBL/GenBank/DDBJ whole genome shotgun (WGS) entry which is preliminary data.</text>
</comment>